<comment type="caution">
    <text evidence="5">The sequence shown here is derived from an EMBL/GenBank/DDBJ whole genome shotgun (WGS) entry which is preliminary data.</text>
</comment>
<accession>A0A4Q2KD04</accession>
<dbReference type="PROSITE" id="PS01124">
    <property type="entry name" value="HTH_ARAC_FAMILY_2"/>
    <property type="match status" value="1"/>
</dbReference>
<keyword evidence="1" id="KW-0805">Transcription regulation</keyword>
<evidence type="ECO:0000313" key="6">
    <source>
        <dbReference type="Proteomes" id="UP000291269"/>
    </source>
</evidence>
<dbReference type="OrthoDB" id="183331at2"/>
<dbReference type="PANTHER" id="PTHR43280:SF28">
    <property type="entry name" value="HTH-TYPE TRANSCRIPTIONAL ACTIVATOR RHAS"/>
    <property type="match status" value="1"/>
</dbReference>
<gene>
    <name evidence="5" type="ORF">ESZ91_05270</name>
</gene>
<dbReference type="PANTHER" id="PTHR43280">
    <property type="entry name" value="ARAC-FAMILY TRANSCRIPTIONAL REGULATOR"/>
    <property type="match status" value="1"/>
</dbReference>
<keyword evidence="6" id="KW-1185">Reference proteome</keyword>
<sequence length="251" mass="28829">MKLPKFEYLYCYFHNKDTYVKPHYHNCYELTYFCDGNSVSDTNGESYKCFAGNFLIYPRNRPHNESHLSKVKVLCLGFTPAEADAKLQCDKLYSDHDKSVLKLLEQIQNETINKESDFYFMCSLLTGQLLLGLTRQNDAPYSQNSFSPVLRYINEQYTSDIDLGYLAKLSGYSYDHFRHAFKKKTGMSPLNYILQKKIDHAKLLLSNSTICIADIATTCGFANISQFSVTFKKLTGQSPSEYRKHAEPSPT</sequence>
<evidence type="ECO:0000256" key="3">
    <source>
        <dbReference type="ARBA" id="ARBA00023163"/>
    </source>
</evidence>
<dbReference type="GO" id="GO:0043565">
    <property type="term" value="F:sequence-specific DNA binding"/>
    <property type="evidence" value="ECO:0007669"/>
    <property type="project" value="InterPro"/>
</dbReference>
<dbReference type="Gene3D" id="1.10.10.60">
    <property type="entry name" value="Homeodomain-like"/>
    <property type="match status" value="2"/>
</dbReference>
<keyword evidence="3" id="KW-0804">Transcription</keyword>
<dbReference type="Gene3D" id="2.60.120.10">
    <property type="entry name" value="Jelly Rolls"/>
    <property type="match status" value="1"/>
</dbReference>
<name>A0A4Q2KD04_9FIRM</name>
<dbReference type="PRINTS" id="PR00032">
    <property type="entry name" value="HTHARAC"/>
</dbReference>
<dbReference type="InterPro" id="IPR014710">
    <property type="entry name" value="RmlC-like_jellyroll"/>
</dbReference>
<dbReference type="SMART" id="SM00342">
    <property type="entry name" value="HTH_ARAC"/>
    <property type="match status" value="1"/>
</dbReference>
<dbReference type="GO" id="GO:0003700">
    <property type="term" value="F:DNA-binding transcription factor activity"/>
    <property type="evidence" value="ECO:0007669"/>
    <property type="project" value="InterPro"/>
</dbReference>
<dbReference type="InterPro" id="IPR018062">
    <property type="entry name" value="HTH_AraC-typ_CS"/>
</dbReference>
<evidence type="ECO:0000256" key="1">
    <source>
        <dbReference type="ARBA" id="ARBA00023015"/>
    </source>
</evidence>
<feature type="domain" description="HTH araC/xylS-type" evidence="4">
    <location>
        <begin position="147"/>
        <end position="245"/>
    </location>
</feature>
<dbReference type="Proteomes" id="UP000291269">
    <property type="component" value="Unassembled WGS sequence"/>
</dbReference>
<keyword evidence="2" id="KW-0238">DNA-binding</keyword>
<organism evidence="5 6">
    <name type="scientific">Candidatus Borkfalkia ceftriaxoniphila</name>
    <dbReference type="NCBI Taxonomy" id="2508949"/>
    <lineage>
        <taxon>Bacteria</taxon>
        <taxon>Bacillati</taxon>
        <taxon>Bacillota</taxon>
        <taxon>Clostridia</taxon>
        <taxon>Christensenellales</taxon>
        <taxon>Christensenellaceae</taxon>
        <taxon>Candidatus Borkfalkia</taxon>
    </lineage>
</organism>
<dbReference type="EMBL" id="SDOZ01000002">
    <property type="protein sequence ID" value="RXZ61800.1"/>
    <property type="molecule type" value="Genomic_DNA"/>
</dbReference>
<dbReference type="InterPro" id="IPR037923">
    <property type="entry name" value="HTH-like"/>
</dbReference>
<dbReference type="InterPro" id="IPR020449">
    <property type="entry name" value="Tscrpt_reg_AraC-type_HTH"/>
</dbReference>
<dbReference type="Pfam" id="PF02311">
    <property type="entry name" value="AraC_binding"/>
    <property type="match status" value="1"/>
</dbReference>
<dbReference type="RefSeq" id="WP_129224824.1">
    <property type="nucleotide sequence ID" value="NZ_SDOZ01000002.1"/>
</dbReference>
<dbReference type="PROSITE" id="PS00041">
    <property type="entry name" value="HTH_ARAC_FAMILY_1"/>
    <property type="match status" value="1"/>
</dbReference>
<proteinExistence type="predicted"/>
<reference evidence="5 6" key="1">
    <citation type="journal article" date="2019" name="Gut">
        <title>Antibiotics-induced monodominance of a novel gut bacterial order.</title>
        <authorList>
            <person name="Hildebrand F."/>
            <person name="Moitinho-Silva L."/>
            <person name="Blasche S."/>
            <person name="Jahn M.T."/>
            <person name="Gossmann T.I."/>
            <person name="Heuerta-Cepas J."/>
            <person name="Hercog R."/>
            <person name="Luetge M."/>
            <person name="Bahram M."/>
            <person name="Pryszlak A."/>
            <person name="Alves R.J."/>
            <person name="Waszak S.M."/>
            <person name="Zhu A."/>
            <person name="Ye L."/>
            <person name="Costea P.I."/>
            <person name="Aalvink S."/>
            <person name="Belzer C."/>
            <person name="Forslund S.K."/>
            <person name="Sunagawa S."/>
            <person name="Hentschel U."/>
            <person name="Merten C."/>
            <person name="Patil K.R."/>
            <person name="Benes V."/>
            <person name="Bork P."/>
        </authorList>
    </citation>
    <scope>NUCLEOTIDE SEQUENCE [LARGE SCALE GENOMIC DNA]</scope>
    <source>
        <strain evidence="5 6">HDS1380</strain>
    </source>
</reference>
<evidence type="ECO:0000259" key="4">
    <source>
        <dbReference type="PROSITE" id="PS01124"/>
    </source>
</evidence>
<dbReference type="AlphaFoldDB" id="A0A4Q2KD04"/>
<protein>
    <submittedName>
        <fullName evidence="5">AraC family transcriptional regulator</fullName>
    </submittedName>
</protein>
<dbReference type="SUPFAM" id="SSF46689">
    <property type="entry name" value="Homeodomain-like"/>
    <property type="match status" value="2"/>
</dbReference>
<dbReference type="InterPro" id="IPR018060">
    <property type="entry name" value="HTH_AraC"/>
</dbReference>
<evidence type="ECO:0000313" key="5">
    <source>
        <dbReference type="EMBL" id="RXZ61800.1"/>
    </source>
</evidence>
<evidence type="ECO:0000256" key="2">
    <source>
        <dbReference type="ARBA" id="ARBA00023125"/>
    </source>
</evidence>
<dbReference type="Pfam" id="PF12833">
    <property type="entry name" value="HTH_18"/>
    <property type="match status" value="1"/>
</dbReference>
<dbReference type="InterPro" id="IPR003313">
    <property type="entry name" value="AraC-bd"/>
</dbReference>
<dbReference type="InterPro" id="IPR009057">
    <property type="entry name" value="Homeodomain-like_sf"/>
</dbReference>
<dbReference type="SUPFAM" id="SSF51215">
    <property type="entry name" value="Regulatory protein AraC"/>
    <property type="match status" value="1"/>
</dbReference>